<dbReference type="Gene3D" id="2.60.120.1440">
    <property type="match status" value="1"/>
</dbReference>
<evidence type="ECO:0000256" key="2">
    <source>
        <dbReference type="SAM" id="Phobius"/>
    </source>
</evidence>
<proteinExistence type="predicted"/>
<sequence length="381" mass="43770">MSNIQEIYQRFITRQCSIDEAEVLMEHFRIQENEAEILNLIQKEMNRLEDEAIDSQDRVSVERNWIRLDSRISRSSRLRRHQTYWLAGVACLLLFAAGTMLYFYRTDAFSFMDNIGQQYALISPGSNKATLTLSDGTIIALSEEHDGMVVDEQLMYDDGSAISSKKVTYGTLTTPRGGQYRITLADGTKVWLNAESSLKYPTKFNADERVVTLEGEAYFEVKSNAQKPFIVYSYGQRTMVKGTKFNMSAYQEDKKITTTLLEGEVGIQLLEGIKSGEILLKPDEQAVVFNGHITKKKVDAYEVIAWSKGKFMFTDTPLPAIMSQIERWYDVEVMYAQPVNDITFTGSISRFEDIQDVLRKLTLTEDIEFEIQERRIMVKRE</sequence>
<dbReference type="EMBL" id="WSQA01000011">
    <property type="protein sequence ID" value="MVZ63123.1"/>
    <property type="molecule type" value="Genomic_DNA"/>
</dbReference>
<dbReference type="PANTHER" id="PTHR30273:SF2">
    <property type="entry name" value="PROTEIN FECR"/>
    <property type="match status" value="1"/>
</dbReference>
<keyword evidence="2" id="KW-1133">Transmembrane helix</keyword>
<keyword evidence="6" id="KW-1185">Reference proteome</keyword>
<feature type="domain" description="FecR protein" evidence="3">
    <location>
        <begin position="171"/>
        <end position="265"/>
    </location>
</feature>
<dbReference type="InterPro" id="IPR006860">
    <property type="entry name" value="FecR"/>
</dbReference>
<feature type="domain" description="Protein FecR C-terminal" evidence="4">
    <location>
        <begin position="310"/>
        <end position="378"/>
    </location>
</feature>
<dbReference type="Proteomes" id="UP000435036">
    <property type="component" value="Unassembled WGS sequence"/>
</dbReference>
<dbReference type="Pfam" id="PF04773">
    <property type="entry name" value="FecR"/>
    <property type="match status" value="1"/>
</dbReference>
<dbReference type="PANTHER" id="PTHR30273">
    <property type="entry name" value="PERIPLASMIC SIGNAL SENSOR AND SIGMA FACTOR ACTIVATOR FECR-RELATED"/>
    <property type="match status" value="1"/>
</dbReference>
<dbReference type="AlphaFoldDB" id="A0A6N8L052"/>
<evidence type="ECO:0000259" key="3">
    <source>
        <dbReference type="Pfam" id="PF04773"/>
    </source>
</evidence>
<reference evidence="5 6" key="1">
    <citation type="submission" date="2019-12" db="EMBL/GenBank/DDBJ databases">
        <authorList>
            <person name="Dong K."/>
        </authorList>
    </citation>
    <scope>NUCLEOTIDE SEQUENCE [LARGE SCALE GENOMIC DNA]</scope>
    <source>
        <strain evidence="5 6">JCM 31225</strain>
    </source>
</reference>
<dbReference type="OrthoDB" id="1099963at2"/>
<feature type="transmembrane region" description="Helical" evidence="2">
    <location>
        <begin position="84"/>
        <end position="104"/>
    </location>
</feature>
<dbReference type="Pfam" id="PF16344">
    <property type="entry name" value="FecR_C"/>
    <property type="match status" value="1"/>
</dbReference>
<comment type="caution">
    <text evidence="5">The sequence shown here is derived from an EMBL/GenBank/DDBJ whole genome shotgun (WGS) entry which is preliminary data.</text>
</comment>
<keyword evidence="2" id="KW-0472">Membrane</keyword>
<dbReference type="FunFam" id="2.60.120.1440:FF:000001">
    <property type="entry name" value="Putative anti-sigma factor"/>
    <property type="match status" value="1"/>
</dbReference>
<dbReference type="GO" id="GO:0016989">
    <property type="term" value="F:sigma factor antagonist activity"/>
    <property type="evidence" value="ECO:0007669"/>
    <property type="project" value="TreeGrafter"/>
</dbReference>
<keyword evidence="2" id="KW-0812">Transmembrane</keyword>
<dbReference type="Gene3D" id="3.55.50.30">
    <property type="match status" value="1"/>
</dbReference>
<dbReference type="InterPro" id="IPR012373">
    <property type="entry name" value="Ferrdict_sens_TM"/>
</dbReference>
<keyword evidence="1" id="KW-0175">Coiled coil</keyword>
<evidence type="ECO:0000313" key="6">
    <source>
        <dbReference type="Proteomes" id="UP000435036"/>
    </source>
</evidence>
<accession>A0A6N8L052</accession>
<evidence type="ECO:0000313" key="5">
    <source>
        <dbReference type="EMBL" id="MVZ63123.1"/>
    </source>
</evidence>
<organism evidence="5 6">
    <name type="scientific">Sphingobacterium humi</name>
    <dbReference type="NCBI Taxonomy" id="1796905"/>
    <lineage>
        <taxon>Bacteria</taxon>
        <taxon>Pseudomonadati</taxon>
        <taxon>Bacteroidota</taxon>
        <taxon>Sphingobacteriia</taxon>
        <taxon>Sphingobacteriales</taxon>
        <taxon>Sphingobacteriaceae</taxon>
        <taxon>Sphingobacterium</taxon>
    </lineage>
</organism>
<dbReference type="PIRSF" id="PIRSF018266">
    <property type="entry name" value="FecR"/>
    <property type="match status" value="1"/>
</dbReference>
<evidence type="ECO:0000259" key="4">
    <source>
        <dbReference type="Pfam" id="PF16344"/>
    </source>
</evidence>
<evidence type="ECO:0000256" key="1">
    <source>
        <dbReference type="SAM" id="Coils"/>
    </source>
</evidence>
<name>A0A6N8L052_9SPHI</name>
<dbReference type="InterPro" id="IPR032508">
    <property type="entry name" value="FecR_C"/>
</dbReference>
<dbReference type="RefSeq" id="WP_160369850.1">
    <property type="nucleotide sequence ID" value="NZ_WSQA01000011.1"/>
</dbReference>
<gene>
    <name evidence="5" type="ORF">GQF63_13890</name>
</gene>
<feature type="coiled-coil region" evidence="1">
    <location>
        <begin position="31"/>
        <end position="58"/>
    </location>
</feature>
<protein>
    <submittedName>
        <fullName evidence="5">DUF4974 domain-containing protein</fullName>
    </submittedName>
</protein>